<keyword evidence="5 7" id="KW-0472">Membrane</keyword>
<dbReference type="OrthoDB" id="9814523at2"/>
<dbReference type="PROSITE" id="PS50283">
    <property type="entry name" value="NA_SOLUT_SYMP_3"/>
    <property type="match status" value="1"/>
</dbReference>
<dbReference type="GO" id="GO:0005412">
    <property type="term" value="F:D-glucose:sodium symporter activity"/>
    <property type="evidence" value="ECO:0007669"/>
    <property type="project" value="TreeGrafter"/>
</dbReference>
<feature type="transmembrane region" description="Helical" evidence="7">
    <location>
        <begin position="128"/>
        <end position="154"/>
    </location>
</feature>
<sequence length="565" mass="61338">MHQLSSLDYVVFFVYFLIVAGYGIWVYRRKTGHDGTADGDSKDYFLAEGSLTWWAIGSSLIASNISAEQFVGMSGSGFAIGLAISTYEWMAALTLVIVATFFIPVYLKNHIFTMPQFLSQRYNGTVAMIMAIFWLALYVVVNLTSILYLGAIAVSSISGLNLQLCMIALAVFAVIITLGGMKVIGFTDVIQVFFLILGGLATTYLALNMVAEHYGQSGVLAGFSQMTKLADDHFHMILKRDDSHYLDLPGLTVLLGGMWIVNLNYWGCNQYITQRALGADLPTARNGILFAAFLKLLMPVIVVLPGIAAYVLYKEGVFGPAEFMQDGELNPDRAYPVLLNILPVGLKGLSFAALTAAVVASLAGKANSIATIFTLDIYKKVINTGASEKKLVSVGKISVVVAMVLGVLIAPFLGIDKKGGFQFIQEYTGFVSPGIFAMFILGFFWKKTTSSAALFATIGGFAASVFLKFLPRFLDLSFLAPIGFAAPSTDPKENGMYVIPFLDRMGIVFVFCVVAMVIISLIETSRGVQPKGLEVDASMFRPHRSFAIGSAVVIALLTVLYTVYW</sequence>
<proteinExistence type="inferred from homology"/>
<feature type="transmembrane region" description="Helical" evidence="7">
    <location>
        <begin position="288"/>
        <end position="313"/>
    </location>
</feature>
<feature type="transmembrane region" description="Helical" evidence="7">
    <location>
        <begin position="248"/>
        <end position="267"/>
    </location>
</feature>
<evidence type="ECO:0000256" key="3">
    <source>
        <dbReference type="ARBA" id="ARBA00022692"/>
    </source>
</evidence>
<protein>
    <submittedName>
        <fullName evidence="8">Sodium transporter</fullName>
    </submittedName>
</protein>
<feature type="transmembrane region" description="Helical" evidence="7">
    <location>
        <begin position="6"/>
        <end position="25"/>
    </location>
</feature>
<keyword evidence="4 7" id="KW-1133">Transmembrane helix</keyword>
<evidence type="ECO:0000313" key="9">
    <source>
        <dbReference type="Proteomes" id="UP000248553"/>
    </source>
</evidence>
<comment type="caution">
    <text evidence="8">The sequence shown here is derived from an EMBL/GenBank/DDBJ whole genome shotgun (WGS) entry which is preliminary data.</text>
</comment>
<dbReference type="Proteomes" id="UP000248553">
    <property type="component" value="Unassembled WGS sequence"/>
</dbReference>
<dbReference type="AlphaFoldDB" id="A0A328BI85"/>
<feature type="transmembrane region" description="Helical" evidence="7">
    <location>
        <begin position="160"/>
        <end position="180"/>
    </location>
</feature>
<evidence type="ECO:0000313" key="8">
    <source>
        <dbReference type="EMBL" id="RAK66990.1"/>
    </source>
</evidence>
<feature type="transmembrane region" description="Helical" evidence="7">
    <location>
        <begin position="87"/>
        <end position="107"/>
    </location>
</feature>
<accession>A0A328BI85</accession>
<evidence type="ECO:0000256" key="4">
    <source>
        <dbReference type="ARBA" id="ARBA00022989"/>
    </source>
</evidence>
<dbReference type="RefSeq" id="WP_111478411.1">
    <property type="nucleotide sequence ID" value="NZ_QHKM01000003.1"/>
</dbReference>
<feature type="transmembrane region" description="Helical" evidence="7">
    <location>
        <begin position="349"/>
        <end position="373"/>
    </location>
</feature>
<keyword evidence="9" id="KW-1185">Reference proteome</keyword>
<keyword evidence="3 7" id="KW-0812">Transmembrane</keyword>
<reference evidence="9" key="1">
    <citation type="submission" date="2018-05" db="EMBL/GenBank/DDBJ databases">
        <authorList>
            <person name="Nie L."/>
        </authorList>
    </citation>
    <scope>NUCLEOTIDE SEQUENCE [LARGE SCALE GENOMIC DNA]</scope>
    <source>
        <strain evidence="9">NL</strain>
    </source>
</reference>
<dbReference type="PANTHER" id="PTHR11819:SF195">
    <property type="entry name" value="SODIUM_GLUCOSE COTRANSPORTER 4"/>
    <property type="match status" value="1"/>
</dbReference>
<feature type="transmembrane region" description="Helical" evidence="7">
    <location>
        <begin position="427"/>
        <end position="445"/>
    </location>
</feature>
<dbReference type="EMBL" id="QHKM01000003">
    <property type="protein sequence ID" value="RAK66990.1"/>
    <property type="molecule type" value="Genomic_DNA"/>
</dbReference>
<name>A0A328BI85_9BACT</name>
<organism evidence="8 9">
    <name type="scientific">Hymenobacter edaphi</name>
    <dbReference type="NCBI Taxonomy" id="2211146"/>
    <lineage>
        <taxon>Bacteria</taxon>
        <taxon>Pseudomonadati</taxon>
        <taxon>Bacteroidota</taxon>
        <taxon>Cytophagia</taxon>
        <taxon>Cytophagales</taxon>
        <taxon>Hymenobacteraceae</taxon>
        <taxon>Hymenobacter</taxon>
    </lineage>
</organism>
<comment type="similarity">
    <text evidence="2 6">Belongs to the sodium:solute symporter (SSF) (TC 2.A.21) family.</text>
</comment>
<dbReference type="GO" id="GO:0005886">
    <property type="term" value="C:plasma membrane"/>
    <property type="evidence" value="ECO:0007669"/>
    <property type="project" value="TreeGrafter"/>
</dbReference>
<feature type="transmembrane region" description="Helical" evidence="7">
    <location>
        <begin position="192"/>
        <end position="211"/>
    </location>
</feature>
<dbReference type="PANTHER" id="PTHR11819">
    <property type="entry name" value="SOLUTE CARRIER FAMILY 5"/>
    <property type="match status" value="1"/>
</dbReference>
<evidence type="ECO:0000256" key="5">
    <source>
        <dbReference type="ARBA" id="ARBA00023136"/>
    </source>
</evidence>
<evidence type="ECO:0000256" key="2">
    <source>
        <dbReference type="ARBA" id="ARBA00006434"/>
    </source>
</evidence>
<evidence type="ECO:0000256" key="1">
    <source>
        <dbReference type="ARBA" id="ARBA00004141"/>
    </source>
</evidence>
<dbReference type="NCBIfam" id="TIGR00813">
    <property type="entry name" value="sss"/>
    <property type="match status" value="1"/>
</dbReference>
<evidence type="ECO:0000256" key="7">
    <source>
        <dbReference type="SAM" id="Phobius"/>
    </source>
</evidence>
<comment type="subcellular location">
    <subcellularLocation>
        <location evidence="1">Membrane</location>
        <topology evidence="1">Multi-pass membrane protein</topology>
    </subcellularLocation>
</comment>
<gene>
    <name evidence="8" type="ORF">DLM85_12370</name>
</gene>
<dbReference type="Gene3D" id="1.20.1730.10">
    <property type="entry name" value="Sodium/glucose cotransporter"/>
    <property type="match status" value="1"/>
</dbReference>
<feature type="transmembrane region" description="Helical" evidence="7">
    <location>
        <begin position="394"/>
        <end position="415"/>
    </location>
</feature>
<evidence type="ECO:0000256" key="6">
    <source>
        <dbReference type="RuleBase" id="RU362091"/>
    </source>
</evidence>
<feature type="transmembrane region" description="Helical" evidence="7">
    <location>
        <begin position="505"/>
        <end position="524"/>
    </location>
</feature>
<dbReference type="InterPro" id="IPR001734">
    <property type="entry name" value="Na/solute_symporter"/>
</dbReference>
<dbReference type="CDD" id="cd10325">
    <property type="entry name" value="SLC5sbd_vSGLT"/>
    <property type="match status" value="1"/>
</dbReference>
<feature type="transmembrane region" description="Helical" evidence="7">
    <location>
        <begin position="452"/>
        <end position="470"/>
    </location>
</feature>
<dbReference type="InterPro" id="IPR038377">
    <property type="entry name" value="Na/Glc_symporter_sf"/>
</dbReference>
<dbReference type="Pfam" id="PF00474">
    <property type="entry name" value="SSF"/>
    <property type="match status" value="1"/>
</dbReference>
<feature type="transmembrane region" description="Helical" evidence="7">
    <location>
        <begin position="545"/>
        <end position="564"/>
    </location>
</feature>